<sequence length="126" mass="14471">EELKQVSRVIFYMNNFQRDFNKYYTPLITLVMSASIPTVIIVVFTILVGEFDSMHFTSDVIIGFKQLVYMLLLCLAPGMIATKRAAIQDRLHLQHIQPRDSDADDLLSRSLDLLSAYPEFNMSGFF</sequence>
<name>A0AAV2PWT7_MEGNR</name>
<feature type="non-terminal residue" evidence="2">
    <location>
        <position position="1"/>
    </location>
</feature>
<feature type="non-terminal residue" evidence="2">
    <location>
        <position position="126"/>
    </location>
</feature>
<evidence type="ECO:0000313" key="2">
    <source>
        <dbReference type="EMBL" id="CAL4066025.1"/>
    </source>
</evidence>
<evidence type="ECO:0000313" key="3">
    <source>
        <dbReference type="Proteomes" id="UP001497623"/>
    </source>
</evidence>
<proteinExistence type="predicted"/>
<accession>A0AAV2PWT7</accession>
<dbReference type="Proteomes" id="UP001497623">
    <property type="component" value="Unassembled WGS sequence"/>
</dbReference>
<reference evidence="2 3" key="1">
    <citation type="submission" date="2024-05" db="EMBL/GenBank/DDBJ databases">
        <authorList>
            <person name="Wallberg A."/>
        </authorList>
    </citation>
    <scope>NUCLEOTIDE SEQUENCE [LARGE SCALE GENOMIC DNA]</scope>
</reference>
<keyword evidence="3" id="KW-1185">Reference proteome</keyword>
<keyword evidence="1" id="KW-0812">Transmembrane</keyword>
<feature type="transmembrane region" description="Helical" evidence="1">
    <location>
        <begin position="23"/>
        <end position="48"/>
    </location>
</feature>
<comment type="caution">
    <text evidence="2">The sequence shown here is derived from an EMBL/GenBank/DDBJ whole genome shotgun (WGS) entry which is preliminary data.</text>
</comment>
<evidence type="ECO:0000256" key="1">
    <source>
        <dbReference type="SAM" id="Phobius"/>
    </source>
</evidence>
<dbReference type="AlphaFoldDB" id="A0AAV2PWT7"/>
<protein>
    <recommendedName>
        <fullName evidence="4">ABC transmembrane type-1 domain-containing protein</fullName>
    </recommendedName>
</protein>
<organism evidence="2 3">
    <name type="scientific">Meganyctiphanes norvegica</name>
    <name type="common">Northern krill</name>
    <name type="synonym">Thysanopoda norvegica</name>
    <dbReference type="NCBI Taxonomy" id="48144"/>
    <lineage>
        <taxon>Eukaryota</taxon>
        <taxon>Metazoa</taxon>
        <taxon>Ecdysozoa</taxon>
        <taxon>Arthropoda</taxon>
        <taxon>Crustacea</taxon>
        <taxon>Multicrustacea</taxon>
        <taxon>Malacostraca</taxon>
        <taxon>Eumalacostraca</taxon>
        <taxon>Eucarida</taxon>
        <taxon>Euphausiacea</taxon>
        <taxon>Euphausiidae</taxon>
        <taxon>Meganyctiphanes</taxon>
    </lineage>
</organism>
<evidence type="ECO:0008006" key="4">
    <source>
        <dbReference type="Google" id="ProtNLM"/>
    </source>
</evidence>
<dbReference type="EMBL" id="CAXKWB010002013">
    <property type="protein sequence ID" value="CAL4066025.1"/>
    <property type="molecule type" value="Genomic_DNA"/>
</dbReference>
<feature type="transmembrane region" description="Helical" evidence="1">
    <location>
        <begin position="60"/>
        <end position="81"/>
    </location>
</feature>
<keyword evidence="1" id="KW-0472">Membrane</keyword>
<keyword evidence="1" id="KW-1133">Transmembrane helix</keyword>
<gene>
    <name evidence="2" type="ORF">MNOR_LOCUS5272</name>
</gene>